<dbReference type="PANTHER" id="PTHR33233">
    <property type="entry name" value="ENDONUCLEASE/EXONUCLEASE/PHOSPHATASE"/>
    <property type="match status" value="1"/>
</dbReference>
<evidence type="ECO:0000313" key="4">
    <source>
        <dbReference type="Proteomes" id="UP001153076"/>
    </source>
</evidence>
<comment type="caution">
    <text evidence="3">The sequence shown here is derived from an EMBL/GenBank/DDBJ whole genome shotgun (WGS) entry which is preliminary data.</text>
</comment>
<proteinExistence type="predicted"/>
<gene>
    <name evidence="3" type="ORF">Cgig2_024197</name>
</gene>
<evidence type="ECO:0000259" key="2">
    <source>
        <dbReference type="Pfam" id="PF14111"/>
    </source>
</evidence>
<evidence type="ECO:0000313" key="3">
    <source>
        <dbReference type="EMBL" id="KAJ8443420.1"/>
    </source>
</evidence>
<feature type="domain" description="DUF4283" evidence="2">
    <location>
        <begin position="36"/>
        <end position="117"/>
    </location>
</feature>
<evidence type="ECO:0000256" key="1">
    <source>
        <dbReference type="SAM" id="MobiDB-lite"/>
    </source>
</evidence>
<protein>
    <recommendedName>
        <fullName evidence="2">DUF4283 domain-containing protein</fullName>
    </recommendedName>
</protein>
<dbReference type="Proteomes" id="UP001153076">
    <property type="component" value="Unassembled WGS sequence"/>
</dbReference>
<dbReference type="OrthoDB" id="851886at2759"/>
<accession>A0A9Q1KH38</accession>
<dbReference type="InterPro" id="IPR025558">
    <property type="entry name" value="DUF4283"/>
</dbReference>
<dbReference type="AlphaFoldDB" id="A0A9Q1KH38"/>
<dbReference type="EMBL" id="JAKOGI010000119">
    <property type="protein sequence ID" value="KAJ8443420.1"/>
    <property type="molecule type" value="Genomic_DNA"/>
</dbReference>
<reference evidence="3" key="1">
    <citation type="submission" date="2022-04" db="EMBL/GenBank/DDBJ databases">
        <title>Carnegiea gigantea Genome sequencing and assembly v2.</title>
        <authorList>
            <person name="Copetti D."/>
            <person name="Sanderson M.J."/>
            <person name="Burquez A."/>
            <person name="Wojciechowski M.F."/>
        </authorList>
    </citation>
    <scope>NUCLEOTIDE SEQUENCE</scope>
    <source>
        <strain evidence="3">SGP5-SGP5p</strain>
        <tissue evidence="3">Aerial part</tissue>
    </source>
</reference>
<name>A0A9Q1KH38_9CARY</name>
<organism evidence="3 4">
    <name type="scientific">Carnegiea gigantea</name>
    <dbReference type="NCBI Taxonomy" id="171969"/>
    <lineage>
        <taxon>Eukaryota</taxon>
        <taxon>Viridiplantae</taxon>
        <taxon>Streptophyta</taxon>
        <taxon>Embryophyta</taxon>
        <taxon>Tracheophyta</taxon>
        <taxon>Spermatophyta</taxon>
        <taxon>Magnoliopsida</taxon>
        <taxon>eudicotyledons</taxon>
        <taxon>Gunneridae</taxon>
        <taxon>Pentapetalae</taxon>
        <taxon>Caryophyllales</taxon>
        <taxon>Cactineae</taxon>
        <taxon>Cactaceae</taxon>
        <taxon>Cactoideae</taxon>
        <taxon>Echinocereeae</taxon>
        <taxon>Carnegiea</taxon>
    </lineage>
</organism>
<feature type="compositionally biased region" description="Basic residues" evidence="1">
    <location>
        <begin position="267"/>
        <end position="279"/>
    </location>
</feature>
<dbReference type="Pfam" id="PF14111">
    <property type="entry name" value="DUF4283"/>
    <property type="match status" value="1"/>
</dbReference>
<sequence length="302" mass="35158">MTDPNESTSLKFIPSLVVNGVKCARIEATDVMPEIEYWKSAILCSVLGANPPLEVIKGFTRCIWKIYDINKICMARKGVFLVKFKHLNEQAAVVQRGVYFFDKKPLLVKPWNEEMDINTEDITSLPIRVKFPDLDIKYWGLDFLSKIEYIELVNEYKVVVRQRVEFEWKPTRFNHCKMFGHTEEDCRKKVATRIEWRPVNRQESQVQVQHSLHTDEEGFTTVMRRAATSLGGGKCSRNMVLRIKSKQNSRREVSESEDEDEEWRPSSPKRPKSTLKKKTGTAQKKMDASKPKKPPTAFFYFL</sequence>
<keyword evidence="4" id="KW-1185">Reference proteome</keyword>
<feature type="region of interest" description="Disordered" evidence="1">
    <location>
        <begin position="244"/>
        <end position="302"/>
    </location>
</feature>
<dbReference type="PANTHER" id="PTHR33233:SF17">
    <property type="entry name" value="DUF4283 DOMAIN-CONTAINING PROTEIN"/>
    <property type="match status" value="1"/>
</dbReference>